<feature type="compositionally biased region" description="Pro residues" evidence="1">
    <location>
        <begin position="359"/>
        <end position="369"/>
    </location>
</feature>
<sequence length="380" mass="40755">SGVSLPDADILLWMLKAQLCFSSGNRSLSVNDDSFRTVALVYRPLRRPNVTSFPIHHSGISGTFICSAGDRNCPTLDSDFEDTLNALLSCNTAELSELAGENQRILSMEFLLWLEERSRNAELEDKTGIETLAGQLVALKEGLQPINREELMAVDMPAQTKSRELSGLSSEELAVEVRRSASAALTPEGARVFDEKAAELREGMRAAKTESARQLMGRQPLPTLEEARRAEQAAAAADASGRILSVLLEMPTREERRAALPDAFTPPQPTGRGGEARGGGSGRRGPRLHHALLPRCGDRHGARAVQRARGAAQRLDAPSRARPHGGRGKGSSGAQGRCVLVPGWERPRAVNAAAAWDKPPGPTAPPLPGSGPRAWSPPIS</sequence>
<name>A0A061R130_9CHLO</name>
<feature type="non-terminal residue" evidence="2">
    <location>
        <position position="1"/>
    </location>
</feature>
<protein>
    <submittedName>
        <fullName evidence="2">Uncharacterized protein</fullName>
    </submittedName>
</protein>
<feature type="region of interest" description="Disordered" evidence="1">
    <location>
        <begin position="350"/>
        <end position="380"/>
    </location>
</feature>
<organism evidence="2">
    <name type="scientific">Tetraselmis sp. GSL018</name>
    <dbReference type="NCBI Taxonomy" id="582737"/>
    <lineage>
        <taxon>Eukaryota</taxon>
        <taxon>Viridiplantae</taxon>
        <taxon>Chlorophyta</taxon>
        <taxon>core chlorophytes</taxon>
        <taxon>Chlorodendrophyceae</taxon>
        <taxon>Chlorodendrales</taxon>
        <taxon>Chlorodendraceae</taxon>
        <taxon>Tetraselmis</taxon>
    </lineage>
</organism>
<gene>
    <name evidence="2" type="ORF">TSPGSL018_15570</name>
</gene>
<reference evidence="2" key="1">
    <citation type="submission" date="2014-05" db="EMBL/GenBank/DDBJ databases">
        <title>The transcriptome of the halophilic microalga Tetraselmis sp. GSL018 isolated from the Great Salt Lake, Utah.</title>
        <authorList>
            <person name="Jinkerson R.E."/>
            <person name="D'Adamo S."/>
            <person name="Posewitz M.C."/>
        </authorList>
    </citation>
    <scope>NUCLEOTIDE SEQUENCE</scope>
    <source>
        <strain evidence="2">GSL018</strain>
    </source>
</reference>
<dbReference type="EMBL" id="GBEZ01021069">
    <property type="protein sequence ID" value="JAC65653.1"/>
    <property type="molecule type" value="Transcribed_RNA"/>
</dbReference>
<proteinExistence type="predicted"/>
<evidence type="ECO:0000313" key="2">
    <source>
        <dbReference type="EMBL" id="JAC65653.1"/>
    </source>
</evidence>
<accession>A0A061R130</accession>
<feature type="compositionally biased region" description="Gly residues" evidence="1">
    <location>
        <begin position="271"/>
        <end position="283"/>
    </location>
</feature>
<feature type="region of interest" description="Disordered" evidence="1">
    <location>
        <begin position="306"/>
        <end position="338"/>
    </location>
</feature>
<feature type="region of interest" description="Disordered" evidence="1">
    <location>
        <begin position="257"/>
        <end position="293"/>
    </location>
</feature>
<evidence type="ECO:0000256" key="1">
    <source>
        <dbReference type="SAM" id="MobiDB-lite"/>
    </source>
</evidence>
<dbReference type="AlphaFoldDB" id="A0A061R130"/>